<keyword evidence="4 7" id="KW-0805">Transcription regulation</keyword>
<dbReference type="Proteomes" id="UP000050969">
    <property type="component" value="Unassembled WGS sequence"/>
</dbReference>
<dbReference type="UniPathway" id="UPA00068"/>
<dbReference type="GO" id="GO:0003677">
    <property type="term" value="F:DNA binding"/>
    <property type="evidence" value="ECO:0007669"/>
    <property type="project" value="UniProtKB-KW"/>
</dbReference>
<dbReference type="GO" id="GO:0005737">
    <property type="term" value="C:cytoplasm"/>
    <property type="evidence" value="ECO:0007669"/>
    <property type="project" value="UniProtKB-SubCell"/>
</dbReference>
<keyword evidence="7" id="KW-0055">Arginine biosynthesis</keyword>
<dbReference type="EMBL" id="JQCE01000034">
    <property type="protein sequence ID" value="KRO16682.1"/>
    <property type="molecule type" value="Genomic_DNA"/>
</dbReference>
<dbReference type="STRING" id="1293598.IV56_GL000955"/>
<dbReference type="Gene3D" id="1.10.10.10">
    <property type="entry name" value="Winged helix-like DNA-binding domain superfamily/Winged helix DNA-binding domain"/>
    <property type="match status" value="1"/>
</dbReference>
<evidence type="ECO:0000259" key="9">
    <source>
        <dbReference type="Pfam" id="PF02863"/>
    </source>
</evidence>
<dbReference type="Gene3D" id="3.30.1360.40">
    <property type="match status" value="1"/>
</dbReference>
<name>A0A0R2N101_9LACO</name>
<comment type="pathway">
    <text evidence="7">Amino-acid biosynthesis; L-arginine biosynthesis [regulation].</text>
</comment>
<dbReference type="InterPro" id="IPR036388">
    <property type="entry name" value="WH-like_DNA-bd_sf"/>
</dbReference>
<dbReference type="PANTHER" id="PTHR34471:SF1">
    <property type="entry name" value="ARGININE REPRESSOR"/>
    <property type="match status" value="1"/>
</dbReference>
<dbReference type="SUPFAM" id="SSF46785">
    <property type="entry name" value="Winged helix' DNA-binding domain"/>
    <property type="match status" value="1"/>
</dbReference>
<dbReference type="InterPro" id="IPR001669">
    <property type="entry name" value="Arg_repress"/>
</dbReference>
<evidence type="ECO:0000313" key="10">
    <source>
        <dbReference type="EMBL" id="KRO16682.1"/>
    </source>
</evidence>
<feature type="domain" description="Arginine repressor C-terminal" evidence="9">
    <location>
        <begin position="84"/>
        <end position="145"/>
    </location>
</feature>
<dbReference type="PATRIC" id="fig|1293598.4.peg.1005"/>
<dbReference type="SUPFAM" id="SSF55252">
    <property type="entry name" value="C-terminal domain of arginine repressor"/>
    <property type="match status" value="1"/>
</dbReference>
<dbReference type="PANTHER" id="PTHR34471">
    <property type="entry name" value="ARGININE REPRESSOR"/>
    <property type="match status" value="1"/>
</dbReference>
<dbReference type="GO" id="GO:1900079">
    <property type="term" value="P:regulation of arginine biosynthetic process"/>
    <property type="evidence" value="ECO:0007669"/>
    <property type="project" value="UniProtKB-UniRule"/>
</dbReference>
<dbReference type="AlphaFoldDB" id="A0A0R2N101"/>
<keyword evidence="11" id="KW-1185">Reference proteome</keyword>
<evidence type="ECO:0000256" key="3">
    <source>
        <dbReference type="ARBA" id="ARBA00022490"/>
    </source>
</evidence>
<sequence length="154" mass="17074">MDNLNKTERQNALAKIINQQPIATQDELLTALKAAGIEATQATISRDIREMRVVKAQDANGQLRYAIFRADTESQMERLATAIREVGLGITRVQFINVIRTLPSNGNLLAAIIDDIKFPQVVGTVAGHDTIVIISPDEEAAEWFNDQYQHAFSL</sequence>
<protein>
    <recommendedName>
        <fullName evidence="7">Arginine repressor</fullName>
    </recommendedName>
</protein>
<evidence type="ECO:0000256" key="7">
    <source>
        <dbReference type="HAMAP-Rule" id="MF_00173"/>
    </source>
</evidence>
<dbReference type="HAMAP" id="MF_00173">
    <property type="entry name" value="Arg_repressor"/>
    <property type="match status" value="1"/>
</dbReference>
<keyword evidence="7" id="KW-0678">Repressor</keyword>
<evidence type="ECO:0000256" key="5">
    <source>
        <dbReference type="ARBA" id="ARBA00023125"/>
    </source>
</evidence>
<keyword evidence="6 7" id="KW-0804">Transcription</keyword>
<dbReference type="Pfam" id="PF01316">
    <property type="entry name" value="Arg_repressor"/>
    <property type="match status" value="1"/>
</dbReference>
<dbReference type="GO" id="GO:0051259">
    <property type="term" value="P:protein complex oligomerization"/>
    <property type="evidence" value="ECO:0007669"/>
    <property type="project" value="InterPro"/>
</dbReference>
<evidence type="ECO:0000259" key="8">
    <source>
        <dbReference type="Pfam" id="PF01316"/>
    </source>
</evidence>
<comment type="similarity">
    <text evidence="2 7">Belongs to the ArgR family.</text>
</comment>
<accession>A0A0R2N101</accession>
<organism evidence="10 11">
    <name type="scientific">Lacticaseibacillus saniviri JCM 17471 = DSM 24301</name>
    <dbReference type="NCBI Taxonomy" id="1293598"/>
    <lineage>
        <taxon>Bacteria</taxon>
        <taxon>Bacillati</taxon>
        <taxon>Bacillota</taxon>
        <taxon>Bacilli</taxon>
        <taxon>Lactobacillales</taxon>
        <taxon>Lactobacillaceae</taxon>
        <taxon>Lacticaseibacillus</taxon>
    </lineage>
</organism>
<evidence type="ECO:0000256" key="6">
    <source>
        <dbReference type="ARBA" id="ARBA00023163"/>
    </source>
</evidence>
<dbReference type="Pfam" id="PF02863">
    <property type="entry name" value="Arg_repressor_C"/>
    <property type="match status" value="1"/>
</dbReference>
<comment type="caution">
    <text evidence="10">The sequence shown here is derived from an EMBL/GenBank/DDBJ whole genome shotgun (WGS) entry which is preliminary data.</text>
</comment>
<evidence type="ECO:0000256" key="2">
    <source>
        <dbReference type="ARBA" id="ARBA00008316"/>
    </source>
</evidence>
<evidence type="ECO:0000313" key="11">
    <source>
        <dbReference type="Proteomes" id="UP000050969"/>
    </source>
</evidence>
<evidence type="ECO:0000256" key="1">
    <source>
        <dbReference type="ARBA" id="ARBA00004496"/>
    </source>
</evidence>
<dbReference type="PRINTS" id="PR01467">
    <property type="entry name" value="ARGREPRESSOR"/>
</dbReference>
<keyword evidence="7" id="KW-0028">Amino-acid biosynthesis</keyword>
<dbReference type="InterPro" id="IPR036251">
    <property type="entry name" value="Arg_repress_C_sf"/>
</dbReference>
<dbReference type="GO" id="GO:0003700">
    <property type="term" value="F:DNA-binding transcription factor activity"/>
    <property type="evidence" value="ECO:0007669"/>
    <property type="project" value="UniProtKB-UniRule"/>
</dbReference>
<dbReference type="GO" id="GO:0006526">
    <property type="term" value="P:L-arginine biosynthetic process"/>
    <property type="evidence" value="ECO:0007669"/>
    <property type="project" value="UniProtKB-UniPathway"/>
</dbReference>
<comment type="subcellular location">
    <subcellularLocation>
        <location evidence="1 7">Cytoplasm</location>
    </subcellularLocation>
</comment>
<keyword evidence="5 7" id="KW-0238">DNA-binding</keyword>
<dbReference type="InterPro" id="IPR020899">
    <property type="entry name" value="Arg_repress_C"/>
</dbReference>
<dbReference type="InterPro" id="IPR020900">
    <property type="entry name" value="Arg_repress_DNA-bd"/>
</dbReference>
<evidence type="ECO:0000256" key="4">
    <source>
        <dbReference type="ARBA" id="ARBA00023015"/>
    </source>
</evidence>
<keyword evidence="3 7" id="KW-0963">Cytoplasm</keyword>
<dbReference type="GO" id="GO:0034618">
    <property type="term" value="F:arginine binding"/>
    <property type="evidence" value="ECO:0007669"/>
    <property type="project" value="InterPro"/>
</dbReference>
<comment type="function">
    <text evidence="7">Regulates arginine biosynthesis genes.</text>
</comment>
<proteinExistence type="inferred from homology"/>
<reference evidence="10 11" key="1">
    <citation type="journal article" date="2015" name="Genome Announc.">
        <title>Expanding the biotechnology potential of lactobacilli through comparative genomics of 213 strains and associated genera.</title>
        <authorList>
            <person name="Sun Z."/>
            <person name="Harris H.M."/>
            <person name="McCann A."/>
            <person name="Guo C."/>
            <person name="Argimon S."/>
            <person name="Zhang W."/>
            <person name="Yang X."/>
            <person name="Jeffery I.B."/>
            <person name="Cooney J.C."/>
            <person name="Kagawa T.F."/>
            <person name="Liu W."/>
            <person name="Song Y."/>
            <person name="Salvetti E."/>
            <person name="Wrobel A."/>
            <person name="Rasinkangas P."/>
            <person name="Parkhill J."/>
            <person name="Rea M.C."/>
            <person name="O'Sullivan O."/>
            <person name="Ritari J."/>
            <person name="Douillard F.P."/>
            <person name="Paul Ross R."/>
            <person name="Yang R."/>
            <person name="Briner A.E."/>
            <person name="Felis G.E."/>
            <person name="de Vos W.M."/>
            <person name="Barrangou R."/>
            <person name="Klaenhammer T.R."/>
            <person name="Caufield P.W."/>
            <person name="Cui Y."/>
            <person name="Zhang H."/>
            <person name="O'Toole P.W."/>
        </authorList>
    </citation>
    <scope>NUCLEOTIDE SEQUENCE [LARGE SCALE GENOMIC DNA]</scope>
    <source>
        <strain evidence="10 11">DSM 24301</strain>
    </source>
</reference>
<gene>
    <name evidence="7" type="primary">argR</name>
    <name evidence="10" type="ORF">IV56_GL000955</name>
</gene>
<feature type="domain" description="Arginine repressor DNA-binding" evidence="8">
    <location>
        <begin position="4"/>
        <end position="69"/>
    </location>
</feature>
<dbReference type="InterPro" id="IPR036390">
    <property type="entry name" value="WH_DNA-bd_sf"/>
</dbReference>